<gene>
    <name evidence="1" type="ORF">L6452_17834</name>
</gene>
<dbReference type="EMBL" id="CM042051">
    <property type="protein sequence ID" value="KAI3729182.1"/>
    <property type="molecule type" value="Genomic_DNA"/>
</dbReference>
<evidence type="ECO:0000313" key="1">
    <source>
        <dbReference type="EMBL" id="KAI3729182.1"/>
    </source>
</evidence>
<keyword evidence="2" id="KW-1185">Reference proteome</keyword>
<proteinExistence type="predicted"/>
<reference evidence="2" key="1">
    <citation type="journal article" date="2022" name="Mol. Ecol. Resour.">
        <title>The genomes of chicory, endive, great burdock and yacon provide insights into Asteraceae palaeo-polyploidization history and plant inulin production.</title>
        <authorList>
            <person name="Fan W."/>
            <person name="Wang S."/>
            <person name="Wang H."/>
            <person name="Wang A."/>
            <person name="Jiang F."/>
            <person name="Liu H."/>
            <person name="Zhao H."/>
            <person name="Xu D."/>
            <person name="Zhang Y."/>
        </authorList>
    </citation>
    <scope>NUCLEOTIDE SEQUENCE [LARGE SCALE GENOMIC DNA]</scope>
    <source>
        <strain evidence="2">cv. Niubang</strain>
    </source>
</reference>
<comment type="caution">
    <text evidence="1">The sequence shown here is derived from an EMBL/GenBank/DDBJ whole genome shotgun (WGS) entry which is preliminary data.</text>
</comment>
<reference evidence="1 2" key="2">
    <citation type="journal article" date="2022" name="Mol. Ecol. Resour.">
        <title>The genomes of chicory, endive, great burdock and yacon provide insights into Asteraceae paleo-polyploidization history and plant inulin production.</title>
        <authorList>
            <person name="Fan W."/>
            <person name="Wang S."/>
            <person name="Wang H."/>
            <person name="Wang A."/>
            <person name="Jiang F."/>
            <person name="Liu H."/>
            <person name="Zhao H."/>
            <person name="Xu D."/>
            <person name="Zhang Y."/>
        </authorList>
    </citation>
    <scope>NUCLEOTIDE SEQUENCE [LARGE SCALE GENOMIC DNA]</scope>
    <source>
        <strain evidence="2">cv. Niubang</strain>
    </source>
</reference>
<sequence length="228" mass="25536">MIPLERETKDSRKKHGQTEEGSSTSRRIRRESTELEDGGFALLPLINITETRANNTNIAKMNDGVDDGQPDNQEERAKESPTYVGEVDESMRVSIENSKAQRFLNAIEPTGFDLGISLMKDMESGECGQLEAWVSGFRTDKGKAKLFQEPSDTASWVNETSASPIENAQPLRVMNTSLPQSTPEHDKEKVKLLDPKKEKYVKGDGEKICRYDMKPLETLTTLEILEGL</sequence>
<accession>A0ACB9C4C6</accession>
<evidence type="ECO:0000313" key="2">
    <source>
        <dbReference type="Proteomes" id="UP001055879"/>
    </source>
</evidence>
<dbReference type="Proteomes" id="UP001055879">
    <property type="component" value="Linkage Group LG05"/>
</dbReference>
<name>A0ACB9C4C6_ARCLA</name>
<organism evidence="1 2">
    <name type="scientific">Arctium lappa</name>
    <name type="common">Greater burdock</name>
    <name type="synonym">Lappa major</name>
    <dbReference type="NCBI Taxonomy" id="4217"/>
    <lineage>
        <taxon>Eukaryota</taxon>
        <taxon>Viridiplantae</taxon>
        <taxon>Streptophyta</taxon>
        <taxon>Embryophyta</taxon>
        <taxon>Tracheophyta</taxon>
        <taxon>Spermatophyta</taxon>
        <taxon>Magnoliopsida</taxon>
        <taxon>eudicotyledons</taxon>
        <taxon>Gunneridae</taxon>
        <taxon>Pentapetalae</taxon>
        <taxon>asterids</taxon>
        <taxon>campanulids</taxon>
        <taxon>Asterales</taxon>
        <taxon>Asteraceae</taxon>
        <taxon>Carduoideae</taxon>
        <taxon>Cardueae</taxon>
        <taxon>Arctiinae</taxon>
        <taxon>Arctium</taxon>
    </lineage>
</organism>
<protein>
    <submittedName>
        <fullName evidence="1">Uncharacterized protein</fullName>
    </submittedName>
</protein>